<keyword evidence="8" id="KW-0175">Coiled coil</keyword>
<feature type="transmembrane region" description="Helical" evidence="14">
    <location>
        <begin position="427"/>
        <end position="445"/>
    </location>
</feature>
<sequence length="1309" mass="149628">KKWDIFREDGEEEISTSSESKIWKKVNLVVKILASLFLFTTILGTAIISKLSFLFMTYHINPIQKAFIIGDNPNITDQYLIIKTNDRPLDVKWLWSLFLSMCLPYAFIFVGNVWVNCFKTTRSITLLPFITVFVTESLHSVGLCLLVFYVIPSFDPLIGCLMVMSVGSVPGIVRIFEDKASHPNVTAHTVFDSKDRKSPWLPNIVKRILDFLVLAVHIVVIVLWIIRAHYELQSIALTSLIPISLFLCSLNNWDNFVKGDSFLVDLKTQIRNQRVKLYLVISLWKILISFVFLLVLFGVGSDQCIRTLLSLDSTASNCSIFGELNLVDLSPLHQTDCHYFFPFLVALVNIVSSVFCYKLSKAACKILVQVACFTIPLSLAVPVTFALLILSYSSSNANLEFLRCTIQWVPIISSDGLSPYLNGLLQQYWFVIGFAGYLSFLYIVGHNWHPRTRRLLATDKLFTRSLYCGILLEQSMMLTRTRDEQVEDPWEKKVDFDLMDTSKIRTDSTPFIYICATMWHETENEMIQVLRSLFRLDEDQSARRKAVKAFEIDVEYYEFEAHIFFDDAFEFHEEENFDYDVNDFVKMLTRVIGVAANTQHRTSMNIPPPTKIPTPYGGRLLWTMPGGNTLTAHLKDKTKIRHRKRWSQVMYLYYFLSNQLMSLPISLDRKKTRAENTFLLALDGDVDFQPEALRMLVDRMKKNPKVGAACGRIHPIGSGPMVWYQKFEYAVSHWLQKATEHIIGCVLCSPGCFSLFRSSALMDDNVMKKYTTPPTEPRHYVQYDQGEDRWLCTLLLQQGYRVEYCAASDSYTFAPEGFYEFFNQRRRWTPSTMANILDLLNNWKSVTRKNEDISCLYIMYQMGLMASSIVTPGTIFLLIVGAITTAFPELPLFGSLILNIIPVGIFIIMCFTTKTSTQLAYAAVLSVIYSLVMMLVVVGLIKQAADNGFCSVSTIFLVAVCGLFFITSLLHPQEFTCILHGFLYFLSIPSMSMLLMIYSLGNLHVVSWGTRESPKPVTSETGQQIKKKFSNPLVRIWNNFSGSSDAQGMSSLGGLFNCTCCSTTEIHQNDEKINQVMDRLDAMEENKKHQDSVKLRTSRKARKESEDRESGKFRISWAPGRQYYQVEGYVVSVTSTESNNLLWLTDEDIGNGNVELLDPSEINFWKELIDTYLFPLEKDADHEKKMQGDLLELRNKTCLFFFLINGLFVVLVFTLAMVAETTTSLTYKIPCDSESFKGEAIEPLSVAFTLVFGVLLLIQFFAMMFHRISTFLHIAAITRFRISRASREELDTKKMTIEEAVNLVKELQR</sequence>
<evidence type="ECO:0000256" key="5">
    <source>
        <dbReference type="ARBA" id="ARBA00022679"/>
    </source>
</evidence>
<feature type="transmembrane region" description="Helical" evidence="14">
    <location>
        <begin position="366"/>
        <end position="392"/>
    </location>
</feature>
<feature type="transmembrane region" description="Helical" evidence="14">
    <location>
        <begin position="892"/>
        <end position="914"/>
    </location>
</feature>
<dbReference type="OrthoDB" id="370884at2759"/>
<dbReference type="PANTHER" id="PTHR22914:SF42">
    <property type="entry name" value="CHITIN SYNTHASE"/>
    <property type="match status" value="1"/>
</dbReference>
<dbReference type="Proteomes" id="UP000030746">
    <property type="component" value="Unassembled WGS sequence"/>
</dbReference>
<dbReference type="HOGENOM" id="CLU_004002_0_0_1"/>
<dbReference type="KEGG" id="lgi:LOTGIDRAFT_91642"/>
<feature type="transmembrane region" description="Helical" evidence="14">
    <location>
        <begin position="126"/>
        <end position="150"/>
    </location>
</feature>
<feature type="transmembrane region" description="Helical" evidence="14">
    <location>
        <begin position="208"/>
        <end position="226"/>
    </location>
</feature>
<comment type="subcellular location">
    <subcellularLocation>
        <location evidence="1">Cell membrane</location>
        <topology evidence="1">Multi-pass membrane protein</topology>
    </subcellularLocation>
</comment>
<dbReference type="EMBL" id="KB203888">
    <property type="protein sequence ID" value="ESO82502.1"/>
    <property type="molecule type" value="Genomic_DNA"/>
</dbReference>
<feature type="transmembrane region" description="Helical" evidence="14">
    <location>
        <begin position="982"/>
        <end position="1001"/>
    </location>
</feature>
<feature type="transmembrane region" description="Helical" evidence="14">
    <location>
        <begin position="920"/>
        <end position="941"/>
    </location>
</feature>
<feature type="transmembrane region" description="Helical" evidence="14">
    <location>
        <begin position="948"/>
        <end position="970"/>
    </location>
</feature>
<keyword evidence="7 14" id="KW-1133">Transmembrane helix</keyword>
<evidence type="ECO:0000313" key="16">
    <source>
        <dbReference type="EMBL" id="ESO82502.1"/>
    </source>
</evidence>
<evidence type="ECO:0000256" key="8">
    <source>
        <dbReference type="ARBA" id="ARBA00023054"/>
    </source>
</evidence>
<dbReference type="Pfam" id="PF23000">
    <property type="entry name" value="ChitinSynthase_IV_N"/>
    <property type="match status" value="1"/>
</dbReference>
<name>V3ZEJ5_LOTGI</name>
<keyword evidence="3" id="KW-1003">Cell membrane</keyword>
<accession>V3ZEJ5</accession>
<dbReference type="InterPro" id="IPR004835">
    <property type="entry name" value="Chitin_synth"/>
</dbReference>
<evidence type="ECO:0000256" key="9">
    <source>
        <dbReference type="ARBA" id="ARBA00023136"/>
    </source>
</evidence>
<evidence type="ECO:0000256" key="13">
    <source>
        <dbReference type="SAM" id="MobiDB-lite"/>
    </source>
</evidence>
<evidence type="ECO:0000256" key="12">
    <source>
        <dbReference type="ARBA" id="ARBA00048014"/>
    </source>
</evidence>
<dbReference type="InterPro" id="IPR055120">
    <property type="entry name" value="Chs-1/2_IV_N"/>
</dbReference>
<feature type="region of interest" description="Disordered" evidence="13">
    <location>
        <begin position="1084"/>
        <end position="1107"/>
    </location>
</feature>
<evidence type="ECO:0000256" key="1">
    <source>
        <dbReference type="ARBA" id="ARBA00004651"/>
    </source>
</evidence>
<feature type="non-terminal residue" evidence="16">
    <location>
        <position position="1"/>
    </location>
</feature>
<dbReference type="GeneID" id="20252921"/>
<comment type="similarity">
    <text evidence="11">Belongs to the chitin synthase family. Class IV subfamily.</text>
</comment>
<feature type="transmembrane region" description="Helical" evidence="14">
    <location>
        <begin position="649"/>
        <end position="667"/>
    </location>
</feature>
<evidence type="ECO:0000256" key="2">
    <source>
        <dbReference type="ARBA" id="ARBA00012543"/>
    </source>
</evidence>
<dbReference type="RefSeq" id="XP_009066854.1">
    <property type="nucleotide sequence ID" value="XM_009068606.1"/>
</dbReference>
<evidence type="ECO:0000259" key="15">
    <source>
        <dbReference type="Pfam" id="PF23000"/>
    </source>
</evidence>
<feature type="transmembrane region" description="Helical" evidence="14">
    <location>
        <begin position="1244"/>
        <end position="1265"/>
    </location>
</feature>
<feature type="transmembrane region" description="Helical" evidence="14">
    <location>
        <begin position="339"/>
        <end position="359"/>
    </location>
</feature>
<gene>
    <name evidence="16" type="ORF">LOTGIDRAFT_91642</name>
</gene>
<keyword evidence="5" id="KW-0808">Transferase</keyword>
<dbReference type="CDD" id="cd04190">
    <property type="entry name" value="Chitin_synth_C"/>
    <property type="match status" value="1"/>
</dbReference>
<dbReference type="FunFam" id="3.90.550.10:FF:000139">
    <property type="entry name" value="Chitin synthase 8"/>
    <property type="match status" value="1"/>
</dbReference>
<dbReference type="CTD" id="20252921"/>
<feature type="transmembrane region" description="Helical" evidence="14">
    <location>
        <begin position="857"/>
        <end position="880"/>
    </location>
</feature>
<evidence type="ECO:0000256" key="3">
    <source>
        <dbReference type="ARBA" id="ARBA00022475"/>
    </source>
</evidence>
<feature type="transmembrane region" description="Helical" evidence="14">
    <location>
        <begin position="1199"/>
        <end position="1219"/>
    </location>
</feature>
<evidence type="ECO:0000256" key="10">
    <source>
        <dbReference type="ARBA" id="ARBA00023180"/>
    </source>
</evidence>
<organism evidence="16 17">
    <name type="scientific">Lottia gigantea</name>
    <name type="common">Giant owl limpet</name>
    <dbReference type="NCBI Taxonomy" id="225164"/>
    <lineage>
        <taxon>Eukaryota</taxon>
        <taxon>Metazoa</taxon>
        <taxon>Spiralia</taxon>
        <taxon>Lophotrochozoa</taxon>
        <taxon>Mollusca</taxon>
        <taxon>Gastropoda</taxon>
        <taxon>Patellogastropoda</taxon>
        <taxon>Lottioidea</taxon>
        <taxon>Lottiidae</taxon>
        <taxon>Lottia</taxon>
    </lineage>
</organism>
<feature type="transmembrane region" description="Helical" evidence="14">
    <location>
        <begin position="28"/>
        <end position="48"/>
    </location>
</feature>
<reference evidence="16 17" key="1">
    <citation type="journal article" date="2013" name="Nature">
        <title>Insights into bilaterian evolution from three spiralian genomes.</title>
        <authorList>
            <person name="Simakov O."/>
            <person name="Marletaz F."/>
            <person name="Cho S.J."/>
            <person name="Edsinger-Gonzales E."/>
            <person name="Havlak P."/>
            <person name="Hellsten U."/>
            <person name="Kuo D.H."/>
            <person name="Larsson T."/>
            <person name="Lv J."/>
            <person name="Arendt D."/>
            <person name="Savage R."/>
            <person name="Osoegawa K."/>
            <person name="de Jong P."/>
            <person name="Grimwood J."/>
            <person name="Chapman J.A."/>
            <person name="Shapiro H."/>
            <person name="Aerts A."/>
            <person name="Otillar R.P."/>
            <person name="Terry A.Y."/>
            <person name="Boore J.L."/>
            <person name="Grigoriev I.V."/>
            <person name="Lindberg D.R."/>
            <person name="Seaver E.C."/>
            <person name="Weisblat D.A."/>
            <person name="Putnam N.H."/>
            <person name="Rokhsar D.S."/>
        </authorList>
    </citation>
    <scope>NUCLEOTIDE SEQUENCE [LARGE SCALE GENOMIC DNA]</scope>
</reference>
<evidence type="ECO:0000256" key="4">
    <source>
        <dbReference type="ARBA" id="ARBA00022676"/>
    </source>
</evidence>
<evidence type="ECO:0000256" key="7">
    <source>
        <dbReference type="ARBA" id="ARBA00022989"/>
    </source>
</evidence>
<dbReference type="GO" id="GO:0004100">
    <property type="term" value="F:chitin synthase activity"/>
    <property type="evidence" value="ECO:0007669"/>
    <property type="project" value="UniProtKB-EC"/>
</dbReference>
<feature type="transmembrane region" description="Helical" evidence="14">
    <location>
        <begin position="277"/>
        <end position="299"/>
    </location>
</feature>
<dbReference type="GO" id="GO:0006031">
    <property type="term" value="P:chitin biosynthetic process"/>
    <property type="evidence" value="ECO:0007669"/>
    <property type="project" value="TreeGrafter"/>
</dbReference>
<dbReference type="OMA" id="AQHYIQY"/>
<dbReference type="InterPro" id="IPR029044">
    <property type="entry name" value="Nucleotide-diphossugar_trans"/>
</dbReference>
<evidence type="ECO:0000313" key="17">
    <source>
        <dbReference type="Proteomes" id="UP000030746"/>
    </source>
</evidence>
<evidence type="ECO:0000256" key="14">
    <source>
        <dbReference type="SAM" id="Phobius"/>
    </source>
</evidence>
<feature type="domain" description="Chitin synthase chs-1/2 N-terminal putative transporter" evidence="15">
    <location>
        <begin position="31"/>
        <end position="295"/>
    </location>
</feature>
<keyword evidence="9 14" id="KW-0472">Membrane</keyword>
<dbReference type="SUPFAM" id="SSF53448">
    <property type="entry name" value="Nucleotide-diphospho-sugar transferases"/>
    <property type="match status" value="1"/>
</dbReference>
<dbReference type="EC" id="2.4.1.16" evidence="2"/>
<dbReference type="Pfam" id="PF03142">
    <property type="entry name" value="Chitin_synth_2"/>
    <property type="match status" value="1"/>
</dbReference>
<evidence type="ECO:0000256" key="6">
    <source>
        <dbReference type="ARBA" id="ARBA00022692"/>
    </source>
</evidence>
<dbReference type="GO" id="GO:0005886">
    <property type="term" value="C:plasma membrane"/>
    <property type="evidence" value="ECO:0007669"/>
    <property type="project" value="UniProtKB-SubCell"/>
</dbReference>
<feature type="compositionally biased region" description="Basic and acidic residues" evidence="13">
    <location>
        <begin position="1084"/>
        <end position="1094"/>
    </location>
</feature>
<comment type="catalytic activity">
    <reaction evidence="12">
        <text>[(1-&gt;4)-N-acetyl-beta-D-glucosaminyl](n) + UDP-N-acetyl-alpha-D-glucosamine = [(1-&gt;4)-N-acetyl-beta-D-glucosaminyl](n+1) + UDP + H(+)</text>
        <dbReference type="Rhea" id="RHEA:16637"/>
        <dbReference type="Rhea" id="RHEA-COMP:9593"/>
        <dbReference type="Rhea" id="RHEA-COMP:9595"/>
        <dbReference type="ChEBI" id="CHEBI:15378"/>
        <dbReference type="ChEBI" id="CHEBI:17029"/>
        <dbReference type="ChEBI" id="CHEBI:57705"/>
        <dbReference type="ChEBI" id="CHEBI:58223"/>
        <dbReference type="EC" id="2.4.1.16"/>
    </reaction>
</comment>
<keyword evidence="6 14" id="KW-0812">Transmembrane</keyword>
<keyword evidence="10" id="KW-0325">Glycoprotein</keyword>
<feature type="non-terminal residue" evidence="16">
    <location>
        <position position="1309"/>
    </location>
</feature>
<evidence type="ECO:0000256" key="11">
    <source>
        <dbReference type="ARBA" id="ARBA00046329"/>
    </source>
</evidence>
<proteinExistence type="inferred from homology"/>
<protein>
    <recommendedName>
        <fullName evidence="2">chitin synthase</fullName>
        <ecNumber evidence="2">2.4.1.16</ecNumber>
    </recommendedName>
</protein>
<keyword evidence="17" id="KW-1185">Reference proteome</keyword>
<dbReference type="Gene3D" id="3.90.550.10">
    <property type="entry name" value="Spore Coat Polysaccharide Biosynthesis Protein SpsA, Chain A"/>
    <property type="match status" value="1"/>
</dbReference>
<dbReference type="PANTHER" id="PTHR22914">
    <property type="entry name" value="CHITIN SYNTHASE"/>
    <property type="match status" value="1"/>
</dbReference>
<keyword evidence="4" id="KW-0328">Glycosyltransferase</keyword>
<feature type="transmembrane region" description="Helical" evidence="14">
    <location>
        <begin position="93"/>
        <end position="114"/>
    </location>
</feature>